<dbReference type="PANTHER" id="PTHR10903:SF107">
    <property type="entry name" value="GTPASE IMAP FAMILY MEMBER 4-LIKE-RELATED"/>
    <property type="match status" value="1"/>
</dbReference>
<feature type="domain" description="AIG1-type G" evidence="16">
    <location>
        <begin position="13"/>
        <end position="217"/>
    </location>
</feature>
<dbReference type="InterPro" id="IPR045058">
    <property type="entry name" value="GIMA/IAN/Toc"/>
</dbReference>
<evidence type="ECO:0000256" key="1">
    <source>
        <dbReference type="ARBA" id="ARBA00004173"/>
    </source>
</evidence>
<dbReference type="AlphaFoldDB" id="A0A096M5E6"/>
<evidence type="ECO:0000256" key="15">
    <source>
        <dbReference type="ARBA" id="ARBA00077278"/>
    </source>
</evidence>
<keyword evidence="7" id="KW-0677">Repeat</keyword>
<keyword evidence="10" id="KW-0333">Golgi apparatus</keyword>
<dbReference type="eggNOG" id="ENOG502SQ7W">
    <property type="taxonomic scope" value="Eukaryota"/>
</dbReference>
<dbReference type="InterPro" id="IPR027417">
    <property type="entry name" value="P-loop_NTPase"/>
</dbReference>
<keyword evidence="18" id="KW-1185">Reference proteome</keyword>
<sequence length="237" mass="27180">MAAKTWLGGKVPPNHLRIVVIGASCAGKSSTGNTILGKNVFNVNNKVDRRTTHSEISHGVVEGRRLTVVDSPGWFYINTLQETSEMDKLEIENSVNLCPPGPHAVLLVIDLTINIDKSYLRSVQEHMSLFREEIWKHTLVLFTYGDWINDVPVENYIVREGKELQELLEKCGNRYHVINPYHSQDPVPIKDMFQKILDIVKQNRGCFTKYGSISEKQRRRGHDQVTEWLNNRVRESE</sequence>
<dbReference type="PANTHER" id="PTHR10903">
    <property type="entry name" value="GTPASE, IMAP FAMILY MEMBER-RELATED"/>
    <property type="match status" value="1"/>
</dbReference>
<dbReference type="Ensembl" id="ENSPFOT00000028291.1">
    <property type="protein sequence ID" value="ENSPFOP00000026637.1"/>
    <property type="gene ID" value="ENSPFOG00000022479.1"/>
</dbReference>
<dbReference type="SUPFAM" id="SSF52540">
    <property type="entry name" value="P-loop containing nucleoside triphosphate hydrolases"/>
    <property type="match status" value="1"/>
</dbReference>
<keyword evidence="11" id="KW-0496">Mitochondrion</keyword>
<dbReference type="PROSITE" id="PS51720">
    <property type="entry name" value="G_AIG1"/>
    <property type="match status" value="1"/>
</dbReference>
<evidence type="ECO:0000259" key="16">
    <source>
        <dbReference type="PROSITE" id="PS51720"/>
    </source>
</evidence>
<dbReference type="GO" id="GO:0005525">
    <property type="term" value="F:GTP binding"/>
    <property type="evidence" value="ECO:0007669"/>
    <property type="project" value="UniProtKB-KW"/>
</dbReference>
<evidence type="ECO:0000256" key="3">
    <source>
        <dbReference type="ARBA" id="ARBA00004514"/>
    </source>
</evidence>
<dbReference type="OMA" id="ITIAQHI"/>
<dbReference type="Proteomes" id="UP000028760">
    <property type="component" value="Unassembled WGS sequence"/>
</dbReference>
<evidence type="ECO:0000256" key="11">
    <source>
        <dbReference type="ARBA" id="ARBA00023128"/>
    </source>
</evidence>
<evidence type="ECO:0000313" key="18">
    <source>
        <dbReference type="Proteomes" id="UP000028760"/>
    </source>
</evidence>
<reference evidence="17" key="3">
    <citation type="submission" date="2025-09" db="UniProtKB">
        <authorList>
            <consortium name="Ensembl"/>
        </authorList>
    </citation>
    <scope>IDENTIFICATION</scope>
</reference>
<name>A0A096M5E6_POEFO</name>
<evidence type="ECO:0000256" key="9">
    <source>
        <dbReference type="ARBA" id="ARBA00022824"/>
    </source>
</evidence>
<evidence type="ECO:0000256" key="7">
    <source>
        <dbReference type="ARBA" id="ARBA00022737"/>
    </source>
</evidence>
<keyword evidence="9" id="KW-0256">Endoplasmic reticulum</keyword>
<organism evidence="17 18">
    <name type="scientific">Poecilia formosa</name>
    <name type="common">Amazon molly</name>
    <name type="synonym">Limia formosa</name>
    <dbReference type="NCBI Taxonomy" id="48698"/>
    <lineage>
        <taxon>Eukaryota</taxon>
        <taxon>Metazoa</taxon>
        <taxon>Chordata</taxon>
        <taxon>Craniata</taxon>
        <taxon>Vertebrata</taxon>
        <taxon>Euteleostomi</taxon>
        <taxon>Actinopterygii</taxon>
        <taxon>Neopterygii</taxon>
        <taxon>Teleostei</taxon>
        <taxon>Neoteleostei</taxon>
        <taxon>Acanthomorphata</taxon>
        <taxon>Ovalentaria</taxon>
        <taxon>Atherinomorphae</taxon>
        <taxon>Cyprinodontiformes</taxon>
        <taxon>Poeciliidae</taxon>
        <taxon>Poeciliinae</taxon>
        <taxon>Poecilia</taxon>
    </lineage>
</organism>
<evidence type="ECO:0000256" key="13">
    <source>
        <dbReference type="ARBA" id="ARBA00056809"/>
    </source>
</evidence>
<reference evidence="18" key="1">
    <citation type="submission" date="2013-10" db="EMBL/GenBank/DDBJ databases">
        <authorList>
            <person name="Schartl M."/>
            <person name="Warren W."/>
        </authorList>
    </citation>
    <scope>NUCLEOTIDE SEQUENCE [LARGE SCALE GENOMIC DNA]</scope>
    <source>
        <strain evidence="18">female</strain>
    </source>
</reference>
<dbReference type="FunFam" id="3.40.50.300:FF:000536">
    <property type="entry name" value="GTPase IMAP family member 8"/>
    <property type="match status" value="1"/>
</dbReference>
<protein>
    <recommendedName>
        <fullName evidence="14">GTPase IMAP family member 8</fullName>
    </recommendedName>
    <alternativeName>
        <fullName evidence="15">Immune-associated nucleotide-binding protein 9</fullName>
    </alternativeName>
</protein>
<proteinExistence type="inferred from homology"/>
<dbReference type="GO" id="GO:0005794">
    <property type="term" value="C:Golgi apparatus"/>
    <property type="evidence" value="ECO:0007669"/>
    <property type="project" value="UniProtKB-SubCell"/>
</dbReference>
<reference evidence="17" key="2">
    <citation type="submission" date="2025-08" db="UniProtKB">
        <authorList>
            <consortium name="Ensembl"/>
        </authorList>
    </citation>
    <scope>IDENTIFICATION</scope>
</reference>
<dbReference type="Pfam" id="PF04548">
    <property type="entry name" value="AIG1"/>
    <property type="match status" value="1"/>
</dbReference>
<dbReference type="EMBL" id="AYCK01026402">
    <property type="status" value="NOT_ANNOTATED_CDS"/>
    <property type="molecule type" value="Genomic_DNA"/>
</dbReference>
<comment type="function">
    <text evidence="13">Exerts an anti-apoptotic effect in the immune system and is involved in responses to infections.</text>
</comment>
<dbReference type="GO" id="GO:0005739">
    <property type="term" value="C:mitochondrion"/>
    <property type="evidence" value="ECO:0007669"/>
    <property type="project" value="UniProtKB-SubCell"/>
</dbReference>
<dbReference type="GO" id="GO:0005783">
    <property type="term" value="C:endoplasmic reticulum"/>
    <property type="evidence" value="ECO:0007669"/>
    <property type="project" value="UniProtKB-SubCell"/>
</dbReference>
<comment type="similarity">
    <text evidence="5">Belongs to the TRAFAC class TrmE-Era-EngA-EngB-Septin-like GTPase superfamily. AIG1/Toc34/Toc159-like paraseptin GTPase family. IAN subfamily.</text>
</comment>
<evidence type="ECO:0000256" key="8">
    <source>
        <dbReference type="ARBA" id="ARBA00022741"/>
    </source>
</evidence>
<evidence type="ECO:0000256" key="14">
    <source>
        <dbReference type="ARBA" id="ARBA00073539"/>
    </source>
</evidence>
<evidence type="ECO:0000256" key="6">
    <source>
        <dbReference type="ARBA" id="ARBA00022490"/>
    </source>
</evidence>
<evidence type="ECO:0000256" key="10">
    <source>
        <dbReference type="ARBA" id="ARBA00023034"/>
    </source>
</evidence>
<keyword evidence="12" id="KW-0342">GTP-binding</keyword>
<dbReference type="GO" id="GO:0005829">
    <property type="term" value="C:cytosol"/>
    <property type="evidence" value="ECO:0007669"/>
    <property type="project" value="UniProtKB-SubCell"/>
</dbReference>
<dbReference type="EMBL" id="AYCK01026403">
    <property type="status" value="NOT_ANNOTATED_CDS"/>
    <property type="molecule type" value="Genomic_DNA"/>
</dbReference>
<evidence type="ECO:0000256" key="12">
    <source>
        <dbReference type="ARBA" id="ARBA00023134"/>
    </source>
</evidence>
<evidence type="ECO:0000256" key="2">
    <source>
        <dbReference type="ARBA" id="ARBA00004240"/>
    </source>
</evidence>
<evidence type="ECO:0000256" key="5">
    <source>
        <dbReference type="ARBA" id="ARBA00008535"/>
    </source>
</evidence>
<dbReference type="Gene3D" id="3.40.50.300">
    <property type="entry name" value="P-loop containing nucleotide triphosphate hydrolases"/>
    <property type="match status" value="1"/>
</dbReference>
<keyword evidence="8" id="KW-0547">Nucleotide-binding</keyword>
<dbReference type="GeneTree" id="ENSGT00940000162556"/>
<evidence type="ECO:0000256" key="4">
    <source>
        <dbReference type="ARBA" id="ARBA00004555"/>
    </source>
</evidence>
<evidence type="ECO:0000313" key="17">
    <source>
        <dbReference type="Ensembl" id="ENSPFOP00000026637.1"/>
    </source>
</evidence>
<accession>A0A096M5E6</accession>
<dbReference type="InterPro" id="IPR006703">
    <property type="entry name" value="G_AIG1"/>
</dbReference>
<keyword evidence="6" id="KW-0963">Cytoplasm</keyword>
<comment type="subcellular location">
    <subcellularLocation>
        <location evidence="3">Cytoplasm</location>
        <location evidence="3">Cytosol</location>
    </subcellularLocation>
    <subcellularLocation>
        <location evidence="2">Endoplasmic reticulum</location>
    </subcellularLocation>
    <subcellularLocation>
        <location evidence="4">Golgi apparatus</location>
    </subcellularLocation>
    <subcellularLocation>
        <location evidence="1">Mitochondrion</location>
    </subcellularLocation>
</comment>